<sequence>MLAEQWEETEDDLKDIFTYKKDLKENLLKVWEEAHQTLREAQEKQKYHYDAHSSPRSLTIGQKVLALLPTTENKLLARWQGPYTILDKIMPTTYKIEIPDGSGREQIYHINLLKTWNDQNEKESIPQFVYNQWY</sequence>
<feature type="domain" description="Integrase p58-like C-terminal" evidence="1">
    <location>
        <begin position="81"/>
        <end position="114"/>
    </location>
</feature>
<proteinExistence type="predicted"/>
<accession>A0AAV7QYA8</accession>
<name>A0AAV7QYA8_PLEWA</name>
<comment type="caution">
    <text evidence="2">The sequence shown here is derived from an EMBL/GenBank/DDBJ whole genome shotgun (WGS) entry which is preliminary data.</text>
</comment>
<gene>
    <name evidence="2" type="ORF">NDU88_010785</name>
</gene>
<reference evidence="2" key="1">
    <citation type="journal article" date="2022" name="bioRxiv">
        <title>Sequencing and chromosome-scale assembly of the giantPleurodeles waltlgenome.</title>
        <authorList>
            <person name="Brown T."/>
            <person name="Elewa A."/>
            <person name="Iarovenko S."/>
            <person name="Subramanian E."/>
            <person name="Araus A.J."/>
            <person name="Petzold A."/>
            <person name="Susuki M."/>
            <person name="Suzuki K.-i.T."/>
            <person name="Hayashi T."/>
            <person name="Toyoda A."/>
            <person name="Oliveira C."/>
            <person name="Osipova E."/>
            <person name="Leigh N.D."/>
            <person name="Simon A."/>
            <person name="Yun M.H."/>
        </authorList>
    </citation>
    <scope>NUCLEOTIDE SEQUENCE</scope>
    <source>
        <strain evidence="2">20211129_DDA</strain>
        <tissue evidence="2">Liver</tissue>
    </source>
</reference>
<dbReference type="Pfam" id="PF22938">
    <property type="entry name" value="Integrase_p58_C"/>
    <property type="match status" value="1"/>
</dbReference>
<dbReference type="AlphaFoldDB" id="A0AAV7QYA8"/>
<protein>
    <recommendedName>
        <fullName evidence="1">Integrase p58-like C-terminal domain-containing protein</fullName>
    </recommendedName>
</protein>
<evidence type="ECO:0000313" key="2">
    <source>
        <dbReference type="EMBL" id="KAJ1144487.1"/>
    </source>
</evidence>
<dbReference type="InterPro" id="IPR054465">
    <property type="entry name" value="Integrase_p58-like_C"/>
</dbReference>
<evidence type="ECO:0000313" key="3">
    <source>
        <dbReference type="Proteomes" id="UP001066276"/>
    </source>
</evidence>
<evidence type="ECO:0000259" key="1">
    <source>
        <dbReference type="Pfam" id="PF22938"/>
    </source>
</evidence>
<organism evidence="2 3">
    <name type="scientific">Pleurodeles waltl</name>
    <name type="common">Iberian ribbed newt</name>
    <dbReference type="NCBI Taxonomy" id="8319"/>
    <lineage>
        <taxon>Eukaryota</taxon>
        <taxon>Metazoa</taxon>
        <taxon>Chordata</taxon>
        <taxon>Craniata</taxon>
        <taxon>Vertebrata</taxon>
        <taxon>Euteleostomi</taxon>
        <taxon>Amphibia</taxon>
        <taxon>Batrachia</taxon>
        <taxon>Caudata</taxon>
        <taxon>Salamandroidea</taxon>
        <taxon>Salamandridae</taxon>
        <taxon>Pleurodelinae</taxon>
        <taxon>Pleurodeles</taxon>
    </lineage>
</organism>
<dbReference type="Proteomes" id="UP001066276">
    <property type="component" value="Chromosome 6"/>
</dbReference>
<dbReference type="EMBL" id="JANPWB010000010">
    <property type="protein sequence ID" value="KAJ1144487.1"/>
    <property type="molecule type" value="Genomic_DNA"/>
</dbReference>
<keyword evidence="3" id="KW-1185">Reference proteome</keyword>